<gene>
    <name evidence="2" type="ORF">LEP1GSC047_3479</name>
</gene>
<dbReference type="Gene3D" id="3.10.180.10">
    <property type="entry name" value="2,3-Dihydroxybiphenyl 1,2-Dioxygenase, domain 1"/>
    <property type="match status" value="1"/>
</dbReference>
<evidence type="ECO:0000259" key="1">
    <source>
        <dbReference type="PROSITE" id="PS51819"/>
    </source>
</evidence>
<protein>
    <submittedName>
        <fullName evidence="2">Glyoxalase-like domain protein</fullName>
    </submittedName>
</protein>
<evidence type="ECO:0000313" key="3">
    <source>
        <dbReference type="Proteomes" id="UP000018719"/>
    </source>
</evidence>
<dbReference type="PANTHER" id="PTHR36503">
    <property type="entry name" value="BLR2520 PROTEIN"/>
    <property type="match status" value="1"/>
</dbReference>
<dbReference type="Proteomes" id="UP000018719">
    <property type="component" value="Unassembled WGS sequence"/>
</dbReference>
<organism evidence="2 3">
    <name type="scientific">Leptospira inadai serovar Lyme str. 10</name>
    <dbReference type="NCBI Taxonomy" id="1049790"/>
    <lineage>
        <taxon>Bacteria</taxon>
        <taxon>Pseudomonadati</taxon>
        <taxon>Spirochaetota</taxon>
        <taxon>Spirochaetia</taxon>
        <taxon>Leptospirales</taxon>
        <taxon>Leptospiraceae</taxon>
        <taxon>Leptospira</taxon>
    </lineage>
</organism>
<dbReference type="CDD" id="cd07251">
    <property type="entry name" value="VOC_like"/>
    <property type="match status" value="1"/>
</dbReference>
<sequence length="144" mass="15845">MKMESRISIITLGVSDLQRSVKFYRDGLGWPLSGASEEAIAFFRTGGIALALFPREDLANDATVDSAGTGFRGFTLAHNVRLAEDVDRTLDFVKRSGGKIVRPAHDAVWGGRSGYFSDPDGFLWEVAWNPHFPMNDDGSIRLPI</sequence>
<dbReference type="EMBL" id="AHMM02000015">
    <property type="protein sequence ID" value="EQA37269.1"/>
    <property type="molecule type" value="Genomic_DNA"/>
</dbReference>
<dbReference type="PANTHER" id="PTHR36503:SF1">
    <property type="entry name" value="BLR2520 PROTEIN"/>
    <property type="match status" value="1"/>
</dbReference>
<dbReference type="SUPFAM" id="SSF54593">
    <property type="entry name" value="Glyoxalase/Bleomycin resistance protein/Dihydroxybiphenyl dioxygenase"/>
    <property type="match status" value="1"/>
</dbReference>
<evidence type="ECO:0000313" key="2">
    <source>
        <dbReference type="EMBL" id="EQA37269.1"/>
    </source>
</evidence>
<dbReference type="InterPro" id="IPR004360">
    <property type="entry name" value="Glyas_Fos-R_dOase_dom"/>
</dbReference>
<dbReference type="InterPro" id="IPR029068">
    <property type="entry name" value="Glyas_Bleomycin-R_OHBP_Dase"/>
</dbReference>
<dbReference type="Pfam" id="PF00903">
    <property type="entry name" value="Glyoxalase"/>
    <property type="match status" value="1"/>
</dbReference>
<reference evidence="2 3" key="1">
    <citation type="submission" date="2013-05" db="EMBL/GenBank/DDBJ databases">
        <authorList>
            <person name="Harkins D.M."/>
            <person name="Durkin A.S."/>
            <person name="Brinkac L.M."/>
            <person name="Haft D.H."/>
            <person name="Selengut J.D."/>
            <person name="Sanka R."/>
            <person name="DePew J."/>
            <person name="Purushe J."/>
            <person name="Hartskeerl R.A."/>
            <person name="Ahmed A."/>
            <person name="van der Linden H."/>
            <person name="Goris M.G.A."/>
            <person name="Vinetz J.M."/>
            <person name="Sutton G.G."/>
            <person name="Nierman W.C."/>
            <person name="Fouts D.E."/>
        </authorList>
    </citation>
    <scope>NUCLEOTIDE SEQUENCE [LARGE SCALE GENOMIC DNA]</scope>
    <source>
        <strain evidence="2 3">10</strain>
    </source>
</reference>
<dbReference type="PROSITE" id="PS51819">
    <property type="entry name" value="VOC"/>
    <property type="match status" value="1"/>
</dbReference>
<proteinExistence type="predicted"/>
<comment type="caution">
    <text evidence="2">The sequence shown here is derived from an EMBL/GenBank/DDBJ whole genome shotgun (WGS) entry which is preliminary data.</text>
</comment>
<dbReference type="STRING" id="1049790.LEP1GSC047_3479"/>
<feature type="domain" description="VOC" evidence="1">
    <location>
        <begin position="6"/>
        <end position="129"/>
    </location>
</feature>
<name>V6HWF1_9LEPT</name>
<dbReference type="AlphaFoldDB" id="V6HWF1"/>
<dbReference type="InterPro" id="IPR037523">
    <property type="entry name" value="VOC_core"/>
</dbReference>
<accession>V6HWF1</accession>